<dbReference type="Proteomes" id="UP000037035">
    <property type="component" value="Unassembled WGS sequence"/>
</dbReference>
<reference evidence="2 3" key="1">
    <citation type="submission" date="2015-08" db="EMBL/GenBank/DDBJ databases">
        <title>Next Generation Sequencing and Analysis of the Genome of Puccinia sorghi L Schw, the Causal Agent of Maize Common Rust.</title>
        <authorList>
            <person name="Rochi L."/>
            <person name="Burguener G."/>
            <person name="Darino M."/>
            <person name="Turjanski A."/>
            <person name="Kreff E."/>
            <person name="Dieguez M.J."/>
            <person name="Sacco F."/>
        </authorList>
    </citation>
    <scope>NUCLEOTIDE SEQUENCE [LARGE SCALE GENOMIC DNA]</scope>
    <source>
        <strain evidence="2 3">RO10H11247</strain>
    </source>
</reference>
<dbReference type="EMBL" id="LAVV01009855">
    <property type="protein sequence ID" value="KNZ49886.1"/>
    <property type="molecule type" value="Genomic_DNA"/>
</dbReference>
<feature type="compositionally biased region" description="Basic residues" evidence="1">
    <location>
        <begin position="95"/>
        <end position="110"/>
    </location>
</feature>
<accession>A0A0L6UMZ7</accession>
<organism evidence="2 3">
    <name type="scientific">Puccinia sorghi</name>
    <dbReference type="NCBI Taxonomy" id="27349"/>
    <lineage>
        <taxon>Eukaryota</taxon>
        <taxon>Fungi</taxon>
        <taxon>Dikarya</taxon>
        <taxon>Basidiomycota</taxon>
        <taxon>Pucciniomycotina</taxon>
        <taxon>Pucciniomycetes</taxon>
        <taxon>Pucciniales</taxon>
        <taxon>Pucciniaceae</taxon>
        <taxon>Puccinia</taxon>
    </lineage>
</organism>
<keyword evidence="3" id="KW-1185">Reference proteome</keyword>
<sequence>MYKFQIVSEMFEKNMICGTSLKVLGIPWCLFDQKLGFVFLKPKNNRSMRLFWPFSIPSRTGYSNFTYPKAPFNFQQSQVESSGNIFDPNLPKGSIKGHGRHKGTPKKPTIKTRNSSFFHDDNPPHDTENLPFLPEILQPYISKVLDVKSNGNFSLQLVSYFLGSGKYDHLAMWNEIHEDTMERGEWFNPVNS</sequence>
<feature type="region of interest" description="Disordered" evidence="1">
    <location>
        <begin position="90"/>
        <end position="124"/>
    </location>
</feature>
<evidence type="ECO:0000313" key="3">
    <source>
        <dbReference type="Proteomes" id="UP000037035"/>
    </source>
</evidence>
<name>A0A0L6UMZ7_9BASI</name>
<evidence type="ECO:0000313" key="2">
    <source>
        <dbReference type="EMBL" id="KNZ49886.1"/>
    </source>
</evidence>
<dbReference type="AlphaFoldDB" id="A0A0L6UMZ7"/>
<evidence type="ECO:0000256" key="1">
    <source>
        <dbReference type="SAM" id="MobiDB-lite"/>
    </source>
</evidence>
<gene>
    <name evidence="2" type="ORF">VP01_4719g1</name>
</gene>
<proteinExistence type="predicted"/>
<comment type="caution">
    <text evidence="2">The sequence shown here is derived from an EMBL/GenBank/DDBJ whole genome shotgun (WGS) entry which is preliminary data.</text>
</comment>
<protein>
    <submittedName>
        <fullName evidence="2">Uncharacterized protein</fullName>
    </submittedName>
</protein>
<dbReference type="VEuPathDB" id="FungiDB:VP01_4719g1"/>